<comment type="subcellular location">
    <subcellularLocation>
        <location evidence="2">Membrane</location>
    </subcellularLocation>
</comment>
<dbReference type="Gene3D" id="3.30.565.10">
    <property type="entry name" value="Histidine kinase-like ATPase, C-terminal domain"/>
    <property type="match status" value="1"/>
</dbReference>
<protein>
    <recommendedName>
        <fullName evidence="3">histidine kinase</fullName>
        <ecNumber evidence="3">2.7.13.3</ecNumber>
    </recommendedName>
</protein>
<keyword evidence="7 13" id="KW-0418">Kinase</keyword>
<dbReference type="InterPro" id="IPR003660">
    <property type="entry name" value="HAMP_dom"/>
</dbReference>
<dbReference type="PROSITE" id="PS50885">
    <property type="entry name" value="HAMP"/>
    <property type="match status" value="1"/>
</dbReference>
<dbReference type="CDD" id="cd00075">
    <property type="entry name" value="HATPase"/>
    <property type="match status" value="1"/>
</dbReference>
<evidence type="ECO:0000256" key="5">
    <source>
        <dbReference type="ARBA" id="ARBA00022679"/>
    </source>
</evidence>
<accession>A0ABT5IUB8</accession>
<feature type="domain" description="HAMP" evidence="12">
    <location>
        <begin position="184"/>
        <end position="236"/>
    </location>
</feature>
<keyword evidence="8" id="KW-1133">Transmembrane helix</keyword>
<dbReference type="Pfam" id="PF00512">
    <property type="entry name" value="HisKA"/>
    <property type="match status" value="1"/>
</dbReference>
<dbReference type="InterPro" id="IPR003594">
    <property type="entry name" value="HATPase_dom"/>
</dbReference>
<dbReference type="RefSeq" id="WP_272750345.1">
    <property type="nucleotide sequence ID" value="NZ_JAQQLF010000001.1"/>
</dbReference>
<keyword evidence="6" id="KW-0812">Transmembrane</keyword>
<comment type="catalytic activity">
    <reaction evidence="1">
        <text>ATP + protein L-histidine = ADP + protein N-phospho-L-histidine.</text>
        <dbReference type="EC" id="2.7.13.3"/>
    </reaction>
</comment>
<evidence type="ECO:0000313" key="14">
    <source>
        <dbReference type="Proteomes" id="UP001219956"/>
    </source>
</evidence>
<dbReference type="InterPro" id="IPR004358">
    <property type="entry name" value="Sig_transdc_His_kin-like_C"/>
</dbReference>
<evidence type="ECO:0000256" key="8">
    <source>
        <dbReference type="ARBA" id="ARBA00022989"/>
    </source>
</evidence>
<dbReference type="Gene3D" id="1.10.287.130">
    <property type="match status" value="1"/>
</dbReference>
<dbReference type="PANTHER" id="PTHR45436">
    <property type="entry name" value="SENSOR HISTIDINE KINASE YKOH"/>
    <property type="match status" value="1"/>
</dbReference>
<dbReference type="InterPro" id="IPR036890">
    <property type="entry name" value="HATPase_C_sf"/>
</dbReference>
<dbReference type="EMBL" id="JAQQLF010000001">
    <property type="protein sequence ID" value="MDC7715865.1"/>
    <property type="molecule type" value="Genomic_DNA"/>
</dbReference>
<dbReference type="SMART" id="SM00387">
    <property type="entry name" value="HATPase_c"/>
    <property type="match status" value="1"/>
</dbReference>
<dbReference type="InterPro" id="IPR013727">
    <property type="entry name" value="2CSK_N"/>
</dbReference>
<feature type="domain" description="Histidine kinase" evidence="11">
    <location>
        <begin position="244"/>
        <end position="456"/>
    </location>
</feature>
<keyword evidence="5" id="KW-0808">Transferase</keyword>
<dbReference type="Pfam" id="PF08521">
    <property type="entry name" value="2CSK_N"/>
    <property type="match status" value="1"/>
</dbReference>
<dbReference type="SUPFAM" id="SSF55874">
    <property type="entry name" value="ATPase domain of HSP90 chaperone/DNA topoisomerase II/histidine kinase"/>
    <property type="match status" value="1"/>
</dbReference>
<reference evidence="13 14" key="1">
    <citation type="submission" date="2023-01" db="EMBL/GenBank/DDBJ databases">
        <title>Novel species of the genus Vogesella isolated from rivers.</title>
        <authorList>
            <person name="Lu H."/>
        </authorList>
    </citation>
    <scope>NUCLEOTIDE SEQUENCE [LARGE SCALE GENOMIC DNA]</scope>
    <source>
        <strain evidence="13 14">DC21W</strain>
    </source>
</reference>
<evidence type="ECO:0000256" key="1">
    <source>
        <dbReference type="ARBA" id="ARBA00000085"/>
    </source>
</evidence>
<comment type="caution">
    <text evidence="13">The sequence shown here is derived from an EMBL/GenBank/DDBJ whole genome shotgun (WGS) entry which is preliminary data.</text>
</comment>
<evidence type="ECO:0000256" key="9">
    <source>
        <dbReference type="ARBA" id="ARBA00023012"/>
    </source>
</evidence>
<dbReference type="SMART" id="SM00388">
    <property type="entry name" value="HisKA"/>
    <property type="match status" value="1"/>
</dbReference>
<evidence type="ECO:0000313" key="13">
    <source>
        <dbReference type="EMBL" id="MDC7715865.1"/>
    </source>
</evidence>
<evidence type="ECO:0000256" key="4">
    <source>
        <dbReference type="ARBA" id="ARBA00022553"/>
    </source>
</evidence>
<dbReference type="InterPro" id="IPR036097">
    <property type="entry name" value="HisK_dim/P_sf"/>
</dbReference>
<keyword evidence="10" id="KW-0472">Membrane</keyword>
<evidence type="ECO:0000256" key="3">
    <source>
        <dbReference type="ARBA" id="ARBA00012438"/>
    </source>
</evidence>
<dbReference type="InterPro" id="IPR005467">
    <property type="entry name" value="His_kinase_dom"/>
</dbReference>
<evidence type="ECO:0000256" key="10">
    <source>
        <dbReference type="ARBA" id="ARBA00023136"/>
    </source>
</evidence>
<sequence length="469" mass="50652">MTLSLRRQLVQWVVIPLIPLAAATAWLAQDNAREAANAAFDRTLQASARSIAERIVVQDGELVVDIPVAALEMFDPHFQDRVFYRIGFAGGSTITGDADLPLPATLPGAGELRFYDATFRDEAIRSVALAVPLYYAGSQRLLLVQVGETTLSRASLARRLFTESLAQQWLIGAVAALLVAIGINRALRPLGRLRSTLKARAGDPSLQLDVGSVQKELQPLVMALNTALSELENQLSIRQRFIADAAHQLRTPLTLLKTQAEYTQRQPEPAEQQAGLAALVHSTDQVIRLANQLLALSRAEPGPAQHDTRELDVAELAREVTMDFVMVALDKALDLGYEGDDSALLCGQPLLLREMLSNLIDNAVRYTPAGGEITVSAWQRGGEVELVISDSGPGIPPEEQSLVFERFYRGQQAGGDGCGLGLAIVREIVRGHAGQIRLESGSVGGLRIVITLPRQPPPPPADALHSGLH</sequence>
<dbReference type="PROSITE" id="PS50109">
    <property type="entry name" value="HIS_KIN"/>
    <property type="match status" value="1"/>
</dbReference>
<evidence type="ECO:0000256" key="7">
    <source>
        <dbReference type="ARBA" id="ARBA00022777"/>
    </source>
</evidence>
<keyword evidence="4" id="KW-0597">Phosphoprotein</keyword>
<dbReference type="Pfam" id="PF02518">
    <property type="entry name" value="HATPase_c"/>
    <property type="match status" value="1"/>
</dbReference>
<dbReference type="EC" id="2.7.13.3" evidence="3"/>
<evidence type="ECO:0000259" key="11">
    <source>
        <dbReference type="PROSITE" id="PS50109"/>
    </source>
</evidence>
<keyword evidence="14" id="KW-1185">Reference proteome</keyword>
<organism evidence="13 14">
    <name type="scientific">Vogesella aquatica</name>
    <dbReference type="NCBI Taxonomy" id="2984206"/>
    <lineage>
        <taxon>Bacteria</taxon>
        <taxon>Pseudomonadati</taxon>
        <taxon>Pseudomonadota</taxon>
        <taxon>Betaproteobacteria</taxon>
        <taxon>Neisseriales</taxon>
        <taxon>Chromobacteriaceae</taxon>
        <taxon>Vogesella</taxon>
    </lineage>
</organism>
<name>A0ABT5IUB8_9NEIS</name>
<proteinExistence type="predicted"/>
<dbReference type="InterPro" id="IPR003661">
    <property type="entry name" value="HisK_dim/P_dom"/>
</dbReference>
<keyword evidence="9" id="KW-0902">Two-component regulatory system</keyword>
<dbReference type="PANTHER" id="PTHR45436:SF1">
    <property type="entry name" value="SENSOR PROTEIN QSEC"/>
    <property type="match status" value="1"/>
</dbReference>
<dbReference type="SUPFAM" id="SSF47384">
    <property type="entry name" value="Homodimeric domain of signal transducing histidine kinase"/>
    <property type="match status" value="1"/>
</dbReference>
<dbReference type="CDD" id="cd00082">
    <property type="entry name" value="HisKA"/>
    <property type="match status" value="1"/>
</dbReference>
<dbReference type="GO" id="GO:0016301">
    <property type="term" value="F:kinase activity"/>
    <property type="evidence" value="ECO:0007669"/>
    <property type="project" value="UniProtKB-KW"/>
</dbReference>
<evidence type="ECO:0000256" key="6">
    <source>
        <dbReference type="ARBA" id="ARBA00022692"/>
    </source>
</evidence>
<dbReference type="PRINTS" id="PR00344">
    <property type="entry name" value="BCTRLSENSOR"/>
</dbReference>
<dbReference type="InterPro" id="IPR050428">
    <property type="entry name" value="TCS_sensor_his_kinase"/>
</dbReference>
<gene>
    <name evidence="13" type="ORF">PQU95_01335</name>
</gene>
<dbReference type="Proteomes" id="UP001219956">
    <property type="component" value="Unassembled WGS sequence"/>
</dbReference>
<evidence type="ECO:0000259" key="12">
    <source>
        <dbReference type="PROSITE" id="PS50885"/>
    </source>
</evidence>
<evidence type="ECO:0000256" key="2">
    <source>
        <dbReference type="ARBA" id="ARBA00004370"/>
    </source>
</evidence>